<gene>
    <name evidence="6" type="ORF">URODEC1_LOCUS31704</name>
</gene>
<accession>A0ABC8Y8V3</accession>
<comment type="subunit">
    <text evidence="3">Homodimer; disulfide-linked.</text>
</comment>
<dbReference type="SUPFAM" id="SSF117916">
    <property type="entry name" value="Fe-S cluster assembly (FSCA) domain-like"/>
    <property type="match status" value="2"/>
</dbReference>
<dbReference type="FunFam" id="3.30.300.130:FF:000003">
    <property type="entry name" value="NifU-like protein 3, chloroplastic"/>
    <property type="match status" value="1"/>
</dbReference>
<keyword evidence="7" id="KW-1185">Reference proteome</keyword>
<dbReference type="FunFam" id="3.30.300.130:FF:000012">
    <property type="entry name" value="NifU-like protein 1 chloroplastic"/>
    <property type="match status" value="1"/>
</dbReference>
<name>A0ABC8Y8V3_9POAL</name>
<dbReference type="GO" id="GO:0009570">
    <property type="term" value="C:chloroplast stroma"/>
    <property type="evidence" value="ECO:0007669"/>
    <property type="project" value="UniProtKB-SubCell"/>
</dbReference>
<evidence type="ECO:0000256" key="2">
    <source>
        <dbReference type="ARBA" id="ARBA00006420"/>
    </source>
</evidence>
<comment type="subcellular location">
    <subcellularLocation>
        <location evidence="1">Plastid</location>
        <location evidence="1">Chloroplast stroma</location>
    </subcellularLocation>
</comment>
<protein>
    <recommendedName>
        <fullName evidence="5">NIF system FeS cluster assembly NifU C-terminal domain-containing protein</fullName>
    </recommendedName>
</protein>
<feature type="compositionally biased region" description="Low complexity" evidence="4">
    <location>
        <begin position="43"/>
        <end position="56"/>
    </location>
</feature>
<dbReference type="EMBL" id="OZ075126">
    <property type="protein sequence ID" value="CAL4939112.1"/>
    <property type="molecule type" value="Genomic_DNA"/>
</dbReference>
<dbReference type="AlphaFoldDB" id="A0ABC8Y8V3"/>
<dbReference type="PANTHER" id="PTHR11178:SF15">
    <property type="entry name" value="NIFU-LIKE PROTEIN 1, CHLOROPLASTIC"/>
    <property type="match status" value="1"/>
</dbReference>
<evidence type="ECO:0000259" key="5">
    <source>
        <dbReference type="Pfam" id="PF01106"/>
    </source>
</evidence>
<evidence type="ECO:0000313" key="6">
    <source>
        <dbReference type="EMBL" id="CAL4939112.1"/>
    </source>
</evidence>
<dbReference type="PANTHER" id="PTHR11178">
    <property type="entry name" value="IRON-SULFUR CLUSTER SCAFFOLD PROTEIN NFU-RELATED"/>
    <property type="match status" value="1"/>
</dbReference>
<dbReference type="InterPro" id="IPR034904">
    <property type="entry name" value="FSCA_dom_sf"/>
</dbReference>
<feature type="domain" description="NIF system FeS cluster assembly NifU C-terminal" evidence="5">
    <location>
        <begin position="77"/>
        <end position="139"/>
    </location>
</feature>
<proteinExistence type="inferred from homology"/>
<comment type="similarity">
    <text evidence="2">Belongs to the NifU family.</text>
</comment>
<evidence type="ECO:0000256" key="1">
    <source>
        <dbReference type="ARBA" id="ARBA00004470"/>
    </source>
</evidence>
<dbReference type="GO" id="GO:0005198">
    <property type="term" value="F:structural molecule activity"/>
    <property type="evidence" value="ECO:0007669"/>
    <property type="project" value="UniProtKB-ARBA"/>
</dbReference>
<dbReference type="Gene3D" id="3.30.300.130">
    <property type="entry name" value="Fe-S cluster assembly (FSCA)"/>
    <property type="match status" value="2"/>
</dbReference>
<organism evidence="6 7">
    <name type="scientific">Urochloa decumbens</name>
    <dbReference type="NCBI Taxonomy" id="240449"/>
    <lineage>
        <taxon>Eukaryota</taxon>
        <taxon>Viridiplantae</taxon>
        <taxon>Streptophyta</taxon>
        <taxon>Embryophyta</taxon>
        <taxon>Tracheophyta</taxon>
        <taxon>Spermatophyta</taxon>
        <taxon>Magnoliopsida</taxon>
        <taxon>Liliopsida</taxon>
        <taxon>Poales</taxon>
        <taxon>Poaceae</taxon>
        <taxon>PACMAD clade</taxon>
        <taxon>Panicoideae</taxon>
        <taxon>Panicodae</taxon>
        <taxon>Paniceae</taxon>
        <taxon>Melinidinae</taxon>
        <taxon>Urochloa</taxon>
    </lineage>
</organism>
<evidence type="ECO:0000256" key="3">
    <source>
        <dbReference type="ARBA" id="ARBA00011748"/>
    </source>
</evidence>
<dbReference type="Pfam" id="PF01106">
    <property type="entry name" value="NifU"/>
    <property type="match status" value="1"/>
</dbReference>
<evidence type="ECO:0000313" key="7">
    <source>
        <dbReference type="Proteomes" id="UP001497457"/>
    </source>
</evidence>
<reference evidence="6" key="1">
    <citation type="submission" date="2024-10" db="EMBL/GenBank/DDBJ databases">
        <authorList>
            <person name="Ryan C."/>
        </authorList>
    </citation>
    <scope>NUCLEOTIDE SEQUENCE [LARGE SCALE GENOMIC DNA]</scope>
</reference>
<feature type="region of interest" description="Disordered" evidence="4">
    <location>
        <begin position="20"/>
        <end position="62"/>
    </location>
</feature>
<dbReference type="InterPro" id="IPR001075">
    <property type="entry name" value="NIF_FeS_clus_asmbl_NifU_C"/>
</dbReference>
<sequence>MEASLTAAAASLAPPRIHLRITKPSSPQPHRRLQFGASKIRTPGSRARLAAASASTPPAPGGGLYSAGTYELTAENVDRVLDDVRPYLISDGGNVTVVSVEDGVISLKLEGKRACGSCPSSTTTMNMGIERVLKEKFGDAFKEIRQVFDGDEQPAEGTTPEAVNRHLDILRPAIANYGGSVDVLAVDGEDCLVKYDGPESIGSGIKAAIKEKFPDITNVVFTQ</sequence>
<dbReference type="Proteomes" id="UP001497457">
    <property type="component" value="Chromosome 16b"/>
</dbReference>
<evidence type="ECO:0000256" key="4">
    <source>
        <dbReference type="SAM" id="MobiDB-lite"/>
    </source>
</evidence>